<dbReference type="GO" id="GO:0030983">
    <property type="term" value="F:mismatched DNA binding"/>
    <property type="evidence" value="ECO:0007669"/>
    <property type="project" value="InterPro"/>
</dbReference>
<evidence type="ECO:0000313" key="6">
    <source>
        <dbReference type="Proteomes" id="UP000219281"/>
    </source>
</evidence>
<dbReference type="SUPFAM" id="SSF48334">
    <property type="entry name" value="DNA repair protein MutS, domain III"/>
    <property type="match status" value="1"/>
</dbReference>
<protein>
    <submittedName>
        <fullName evidence="5">MutS domain III</fullName>
    </submittedName>
</protein>
<dbReference type="Proteomes" id="UP000219281">
    <property type="component" value="Unassembled WGS sequence"/>
</dbReference>
<proteinExistence type="predicted"/>
<evidence type="ECO:0000256" key="3">
    <source>
        <dbReference type="ARBA" id="ARBA00023125"/>
    </source>
</evidence>
<keyword evidence="2" id="KW-0067">ATP-binding</keyword>
<dbReference type="PANTHER" id="PTHR11361">
    <property type="entry name" value="DNA MISMATCH REPAIR PROTEIN MUTS FAMILY MEMBER"/>
    <property type="match status" value="1"/>
</dbReference>
<dbReference type="Gene3D" id="1.10.1420.10">
    <property type="match status" value="1"/>
</dbReference>
<accession>A0A285ZYG1</accession>
<organism evidence="5 6">
    <name type="scientific">Pedobacter xixiisoli</name>
    <dbReference type="NCBI Taxonomy" id="1476464"/>
    <lineage>
        <taxon>Bacteria</taxon>
        <taxon>Pseudomonadati</taxon>
        <taxon>Bacteroidota</taxon>
        <taxon>Sphingobacteriia</taxon>
        <taxon>Sphingobacteriales</taxon>
        <taxon>Sphingobacteriaceae</taxon>
        <taxon>Pedobacter</taxon>
    </lineage>
</organism>
<keyword evidence="1" id="KW-0547">Nucleotide-binding</keyword>
<evidence type="ECO:0000259" key="4">
    <source>
        <dbReference type="SMART" id="SM00534"/>
    </source>
</evidence>
<evidence type="ECO:0000256" key="2">
    <source>
        <dbReference type="ARBA" id="ARBA00022840"/>
    </source>
</evidence>
<reference evidence="6" key="1">
    <citation type="submission" date="2017-09" db="EMBL/GenBank/DDBJ databases">
        <authorList>
            <person name="Varghese N."/>
            <person name="Submissions S."/>
        </authorList>
    </citation>
    <scope>NUCLEOTIDE SEQUENCE [LARGE SCALE GENOMIC DNA]</scope>
    <source>
        <strain evidence="6">CGMCC 1.12803</strain>
    </source>
</reference>
<dbReference type="GO" id="GO:0006298">
    <property type="term" value="P:mismatch repair"/>
    <property type="evidence" value="ECO:0007669"/>
    <property type="project" value="InterPro"/>
</dbReference>
<dbReference type="PANTHER" id="PTHR11361:SF99">
    <property type="entry name" value="DNA MISMATCH REPAIR PROTEIN"/>
    <property type="match status" value="1"/>
</dbReference>
<dbReference type="AlphaFoldDB" id="A0A285ZYG1"/>
<dbReference type="EMBL" id="OCMT01000002">
    <property type="protein sequence ID" value="SOD14637.1"/>
    <property type="molecule type" value="Genomic_DNA"/>
</dbReference>
<sequence>MSFEIDAHTYNDLNIFQNHKSDFSVYDLFKNCKTIYGRQKVQEMMRKPSNDFQFLNERKNAIAYLRKQHIKLDIEDSQIDLILHYLKHGKGKLRGNLVDALVVYLKNKFNETQDYYVVKIGLGNLLLLLNSSYLLSISLETLETPTRLKELGIAIKKLIAQLPIDKSYYISKKTKLNFLDLSKIDAVIRVSKSLKLLYELFDVLYEIDALQTIADTVVQRELTLPEYLNNTTNPNIIIEGLYHPAISSAVKNNLTINHQNHLTFLSGSNMAGKSSLLKSIGIAIYLAHIGFPVPALRMQTTIFNGLITTINIADNVQNGLSHYLSEVMRVKYLLNLLIEKQKIFVILDELFKGTNSKDASEATGLVVDGFSKIKNSAFIISSHITELTERFKNQNISLMHMEHLMESDKPIFTYQLKKGVTKDGIGMYFIHNENIPKLLSFAEKASLNN</sequence>
<dbReference type="InterPro" id="IPR000432">
    <property type="entry name" value="DNA_mismatch_repair_MutS_C"/>
</dbReference>
<gene>
    <name evidence="5" type="ORF">SAMN06297358_1674</name>
</gene>
<feature type="domain" description="DNA mismatch repair proteins mutS family" evidence="4">
    <location>
        <begin position="260"/>
        <end position="446"/>
    </location>
</feature>
<dbReference type="OrthoDB" id="1097361at2"/>
<evidence type="ECO:0000256" key="1">
    <source>
        <dbReference type="ARBA" id="ARBA00022741"/>
    </source>
</evidence>
<dbReference type="GO" id="GO:0005524">
    <property type="term" value="F:ATP binding"/>
    <property type="evidence" value="ECO:0007669"/>
    <property type="project" value="UniProtKB-KW"/>
</dbReference>
<name>A0A285ZYG1_9SPHI</name>
<keyword evidence="3" id="KW-0238">DNA-binding</keyword>
<dbReference type="InterPro" id="IPR036187">
    <property type="entry name" value="DNA_mismatch_repair_MutS_sf"/>
</dbReference>
<dbReference type="Pfam" id="PF00488">
    <property type="entry name" value="MutS_V"/>
    <property type="match status" value="1"/>
</dbReference>
<keyword evidence="6" id="KW-1185">Reference proteome</keyword>
<dbReference type="GO" id="GO:0140664">
    <property type="term" value="F:ATP-dependent DNA damage sensor activity"/>
    <property type="evidence" value="ECO:0007669"/>
    <property type="project" value="InterPro"/>
</dbReference>
<dbReference type="InterPro" id="IPR045076">
    <property type="entry name" value="MutS"/>
</dbReference>
<dbReference type="InterPro" id="IPR027417">
    <property type="entry name" value="P-loop_NTPase"/>
</dbReference>
<dbReference type="SUPFAM" id="SSF52540">
    <property type="entry name" value="P-loop containing nucleoside triphosphate hydrolases"/>
    <property type="match status" value="1"/>
</dbReference>
<dbReference type="RefSeq" id="WP_097130849.1">
    <property type="nucleotide sequence ID" value="NZ_OCMT01000002.1"/>
</dbReference>
<evidence type="ECO:0000313" key="5">
    <source>
        <dbReference type="EMBL" id="SOD14637.1"/>
    </source>
</evidence>
<dbReference type="Gene3D" id="3.40.50.300">
    <property type="entry name" value="P-loop containing nucleotide triphosphate hydrolases"/>
    <property type="match status" value="1"/>
</dbReference>
<dbReference type="SMART" id="SM00534">
    <property type="entry name" value="MUTSac"/>
    <property type="match status" value="1"/>
</dbReference>